<accession>A0A329UHU2</accession>
<feature type="domain" description="BD-FAE-like" evidence="2">
    <location>
        <begin position="104"/>
        <end position="205"/>
    </location>
</feature>
<dbReference type="GO" id="GO:0016787">
    <property type="term" value="F:hydrolase activity"/>
    <property type="evidence" value="ECO:0007669"/>
    <property type="project" value="UniProtKB-KW"/>
</dbReference>
<dbReference type="InterPro" id="IPR050300">
    <property type="entry name" value="GDXG_lipolytic_enzyme"/>
</dbReference>
<protein>
    <submittedName>
        <fullName evidence="3">Alpha/beta hydrolase</fullName>
    </submittedName>
</protein>
<dbReference type="AlphaFoldDB" id="A0A329UHU2"/>
<proteinExistence type="predicted"/>
<evidence type="ECO:0000313" key="3">
    <source>
        <dbReference type="EMBL" id="RAW62299.1"/>
    </source>
</evidence>
<dbReference type="PANTHER" id="PTHR48081:SF6">
    <property type="entry name" value="PEPTIDASE S9 PROLYL OLIGOPEPTIDASE CATALYTIC DOMAIN-CONTAINING PROTEIN"/>
    <property type="match status" value="1"/>
</dbReference>
<evidence type="ECO:0000256" key="1">
    <source>
        <dbReference type="ARBA" id="ARBA00022801"/>
    </source>
</evidence>
<keyword evidence="1 3" id="KW-0378">Hydrolase</keyword>
<dbReference type="Pfam" id="PF20434">
    <property type="entry name" value="BD-FAE"/>
    <property type="match status" value="1"/>
</dbReference>
<dbReference type="InterPro" id="IPR049492">
    <property type="entry name" value="BD-FAE-like_dom"/>
</dbReference>
<dbReference type="Proteomes" id="UP000250429">
    <property type="component" value="Unassembled WGS sequence"/>
</dbReference>
<dbReference type="InterPro" id="IPR029058">
    <property type="entry name" value="AB_hydrolase_fold"/>
</dbReference>
<dbReference type="Gene3D" id="3.40.50.1820">
    <property type="entry name" value="alpha/beta hydrolase"/>
    <property type="match status" value="1"/>
</dbReference>
<dbReference type="PANTHER" id="PTHR48081">
    <property type="entry name" value="AB HYDROLASE SUPERFAMILY PROTEIN C4A8.06C"/>
    <property type="match status" value="1"/>
</dbReference>
<organism evidence="3 4">
    <name type="scientific">Faecalibacterium hattorii</name>
    <dbReference type="NCBI Taxonomy" id="2935520"/>
    <lineage>
        <taxon>Bacteria</taxon>
        <taxon>Bacillati</taxon>
        <taxon>Bacillota</taxon>
        <taxon>Clostridia</taxon>
        <taxon>Eubacteriales</taxon>
        <taxon>Oscillospiraceae</taxon>
        <taxon>Faecalibacterium</taxon>
    </lineage>
</organism>
<reference evidence="3 4" key="1">
    <citation type="submission" date="2018-02" db="EMBL/GenBank/DDBJ databases">
        <title>Complete genome sequencing of Faecalibacterium prausnitzii strains isolated from the human gut.</title>
        <authorList>
            <person name="Fitzgerald B.C."/>
            <person name="Shkoporov A.N."/>
            <person name="Ross P.R."/>
            <person name="Hill C."/>
        </authorList>
    </citation>
    <scope>NUCLEOTIDE SEQUENCE [LARGE SCALE GENOMIC DNA]</scope>
    <source>
        <strain evidence="3 4">APC922/41-1</strain>
    </source>
</reference>
<keyword evidence="4" id="KW-1185">Reference proteome</keyword>
<evidence type="ECO:0000259" key="2">
    <source>
        <dbReference type="Pfam" id="PF20434"/>
    </source>
</evidence>
<name>A0A329UHU2_9FIRM</name>
<gene>
    <name evidence="3" type="ORF">C4N23_05285</name>
</gene>
<dbReference type="SUPFAM" id="SSF53474">
    <property type="entry name" value="alpha/beta-Hydrolases"/>
    <property type="match status" value="1"/>
</dbReference>
<comment type="caution">
    <text evidence="3">The sequence shown here is derived from an EMBL/GenBank/DDBJ whole genome shotgun (WGS) entry which is preliminary data.</text>
</comment>
<dbReference type="EMBL" id="PRLC01000006">
    <property type="protein sequence ID" value="RAW62299.1"/>
    <property type="molecule type" value="Genomic_DNA"/>
</dbReference>
<sequence>MTLALPTFAAGTITTETTMGEIRSDPRVQASGIWTYQKANDDPEPKAAETTLRDYVGESVADDCAKMINALLDRYEAGGQVTYKVYTEEEIAAQPTRNDVELYYLPAETPGGKYVIVMSGNVLNKTSNLAEGYATAWQLHERGYAVFVLRYRVFQEAKDNAPVDDLGRAVQYITAHAETFGAQPEDYALLGYSSGGHLAGIFGSEAHGYRNYGVPRPGALILGYPINDFFEYKPIYHLAMDPHTLQSRYYEWTISGCITDDYPPVFHWYGMDDYVFPLLWYPAQRPALNKALQAHHIPYEERLYKRATHGVGTGTNTDAEGWLDAAAAFWEAQTAE</sequence>
<evidence type="ECO:0000313" key="4">
    <source>
        <dbReference type="Proteomes" id="UP000250429"/>
    </source>
</evidence>